<sequence>MMAPCLFQLYSLYPCNVIFGHQWIGCDGLTCLTIMSSLLLLGALLYDTHIDSTKELVTRNTVVAQKARDVSGSFQNIWNSRDASFVLQFMDST</sequence>
<comment type="caution">
    <text evidence="1">The sequence shown here is derived from an EMBL/GenBank/DDBJ whole genome shotgun (WGS) entry which is preliminary data.</text>
</comment>
<dbReference type="EMBL" id="BGPR01007381">
    <property type="protein sequence ID" value="GBN26432.1"/>
    <property type="molecule type" value="Genomic_DNA"/>
</dbReference>
<organism evidence="1 2">
    <name type="scientific">Araneus ventricosus</name>
    <name type="common">Orbweaver spider</name>
    <name type="synonym">Epeira ventricosa</name>
    <dbReference type="NCBI Taxonomy" id="182803"/>
    <lineage>
        <taxon>Eukaryota</taxon>
        <taxon>Metazoa</taxon>
        <taxon>Ecdysozoa</taxon>
        <taxon>Arthropoda</taxon>
        <taxon>Chelicerata</taxon>
        <taxon>Arachnida</taxon>
        <taxon>Araneae</taxon>
        <taxon>Araneomorphae</taxon>
        <taxon>Entelegynae</taxon>
        <taxon>Araneoidea</taxon>
        <taxon>Araneidae</taxon>
        <taxon>Araneus</taxon>
    </lineage>
</organism>
<keyword evidence="2" id="KW-1185">Reference proteome</keyword>
<name>A0A4Y2MIW3_ARAVE</name>
<reference evidence="1 2" key="1">
    <citation type="journal article" date="2019" name="Sci. Rep.">
        <title>Orb-weaving spider Araneus ventricosus genome elucidates the spidroin gene catalogue.</title>
        <authorList>
            <person name="Kono N."/>
            <person name="Nakamura H."/>
            <person name="Ohtoshi R."/>
            <person name="Moran D.A.P."/>
            <person name="Shinohara A."/>
            <person name="Yoshida Y."/>
            <person name="Fujiwara M."/>
            <person name="Mori M."/>
            <person name="Tomita M."/>
            <person name="Arakawa K."/>
        </authorList>
    </citation>
    <scope>NUCLEOTIDE SEQUENCE [LARGE SCALE GENOMIC DNA]</scope>
</reference>
<evidence type="ECO:0000313" key="2">
    <source>
        <dbReference type="Proteomes" id="UP000499080"/>
    </source>
</evidence>
<dbReference type="AlphaFoldDB" id="A0A4Y2MIW3"/>
<dbReference type="Proteomes" id="UP000499080">
    <property type="component" value="Unassembled WGS sequence"/>
</dbReference>
<gene>
    <name evidence="1" type="ORF">AVEN_56325_1</name>
</gene>
<accession>A0A4Y2MIW3</accession>
<protein>
    <submittedName>
        <fullName evidence="1">Uncharacterized protein</fullName>
    </submittedName>
</protein>
<proteinExistence type="predicted"/>
<evidence type="ECO:0000313" key="1">
    <source>
        <dbReference type="EMBL" id="GBN26432.1"/>
    </source>
</evidence>